<name>A0A3Q4H377_NEOBR</name>
<dbReference type="STRING" id="32507.ENSNBRP00000010812"/>
<protein>
    <recommendedName>
        <fullName evidence="3">Cytochrome c oxidase assembly protein COX20, mitochondrial</fullName>
    </recommendedName>
</protein>
<evidence type="ECO:0000256" key="3">
    <source>
        <dbReference type="ARBA" id="ARBA00017689"/>
    </source>
</evidence>
<evidence type="ECO:0000256" key="4">
    <source>
        <dbReference type="ARBA" id="ARBA00022692"/>
    </source>
</evidence>
<dbReference type="Ensembl" id="ENSNBRT00000011116.1">
    <property type="protein sequence ID" value="ENSNBRP00000010812.1"/>
    <property type="gene ID" value="ENSNBRG00000008435.1"/>
</dbReference>
<evidence type="ECO:0000313" key="10">
    <source>
        <dbReference type="Ensembl" id="ENSNBRP00000010812.1"/>
    </source>
</evidence>
<keyword evidence="5" id="KW-0999">Mitochondrion inner membrane</keyword>
<evidence type="ECO:0000256" key="2">
    <source>
        <dbReference type="ARBA" id="ARBA00009575"/>
    </source>
</evidence>
<dbReference type="AlphaFoldDB" id="A0A3Q4H377"/>
<keyword evidence="6 9" id="KW-1133">Transmembrane helix</keyword>
<keyword evidence="4 9" id="KW-0812">Transmembrane</keyword>
<dbReference type="GO" id="GO:0033617">
    <property type="term" value="P:mitochondrial respiratory chain complex IV assembly"/>
    <property type="evidence" value="ECO:0007669"/>
    <property type="project" value="InterPro"/>
</dbReference>
<evidence type="ECO:0000256" key="8">
    <source>
        <dbReference type="ARBA" id="ARBA00023136"/>
    </source>
</evidence>
<keyword evidence="8 9" id="KW-0472">Membrane</keyword>
<comment type="similarity">
    <text evidence="2">Belongs to the COX20 family.</text>
</comment>
<evidence type="ECO:0000256" key="5">
    <source>
        <dbReference type="ARBA" id="ARBA00022792"/>
    </source>
</evidence>
<dbReference type="GeneTree" id="ENSGT00940000182031"/>
<keyword evidence="11" id="KW-1185">Reference proteome</keyword>
<proteinExistence type="inferred from homology"/>
<dbReference type="PANTHER" id="PTHR31586:SF1">
    <property type="entry name" value="CYTOCHROME C OXIDASE ASSEMBLY PROTEIN COX20, MITOCHONDRIAL"/>
    <property type="match status" value="1"/>
</dbReference>
<dbReference type="PRINTS" id="PR02049">
    <property type="entry name" value="PROTEINF36A"/>
</dbReference>
<dbReference type="PANTHER" id="PTHR31586">
    <property type="entry name" value="CYTOCHROME C OXIDASE PROTEIN 20"/>
    <property type="match status" value="1"/>
</dbReference>
<dbReference type="Bgee" id="ENSNBRG00000008435">
    <property type="expression patterns" value="Expressed in camera-type eye and 2 other cell types or tissues"/>
</dbReference>
<evidence type="ECO:0000256" key="7">
    <source>
        <dbReference type="ARBA" id="ARBA00023128"/>
    </source>
</evidence>
<evidence type="ECO:0000256" key="1">
    <source>
        <dbReference type="ARBA" id="ARBA00004273"/>
    </source>
</evidence>
<organism evidence="10 11">
    <name type="scientific">Neolamprologus brichardi</name>
    <name type="common">Fairy cichlid</name>
    <name type="synonym">Lamprologus brichardi</name>
    <dbReference type="NCBI Taxonomy" id="32507"/>
    <lineage>
        <taxon>Eukaryota</taxon>
        <taxon>Metazoa</taxon>
        <taxon>Chordata</taxon>
        <taxon>Craniata</taxon>
        <taxon>Vertebrata</taxon>
        <taxon>Euteleostomi</taxon>
        <taxon>Actinopterygii</taxon>
        <taxon>Neopterygii</taxon>
        <taxon>Teleostei</taxon>
        <taxon>Neoteleostei</taxon>
        <taxon>Acanthomorphata</taxon>
        <taxon>Ovalentaria</taxon>
        <taxon>Cichlomorphae</taxon>
        <taxon>Cichliformes</taxon>
        <taxon>Cichlidae</taxon>
        <taxon>African cichlids</taxon>
        <taxon>Pseudocrenilabrinae</taxon>
        <taxon>Lamprologini</taxon>
        <taxon>Neolamprologus</taxon>
    </lineage>
</organism>
<evidence type="ECO:0000256" key="6">
    <source>
        <dbReference type="ARBA" id="ARBA00022989"/>
    </source>
</evidence>
<dbReference type="GO" id="GO:0005743">
    <property type="term" value="C:mitochondrial inner membrane"/>
    <property type="evidence" value="ECO:0007669"/>
    <property type="project" value="UniProtKB-SubCell"/>
</dbReference>
<comment type="subcellular location">
    <subcellularLocation>
        <location evidence="1">Mitochondrion inner membrane</location>
    </subcellularLocation>
</comment>
<evidence type="ECO:0000256" key="9">
    <source>
        <dbReference type="SAM" id="Phobius"/>
    </source>
</evidence>
<reference evidence="10" key="1">
    <citation type="submission" date="2025-08" db="UniProtKB">
        <authorList>
            <consortium name="Ensembl"/>
        </authorList>
    </citation>
    <scope>IDENTIFICATION</scope>
</reference>
<dbReference type="Proteomes" id="UP000261580">
    <property type="component" value="Unassembled WGS sequence"/>
</dbReference>
<feature type="transmembrane region" description="Helical" evidence="9">
    <location>
        <begin position="39"/>
        <end position="57"/>
    </location>
</feature>
<evidence type="ECO:0000313" key="11">
    <source>
        <dbReference type="Proteomes" id="UP000261580"/>
    </source>
</evidence>
<reference evidence="10" key="2">
    <citation type="submission" date="2025-09" db="UniProtKB">
        <authorList>
            <consortium name="Ensembl"/>
        </authorList>
    </citation>
    <scope>IDENTIFICATION</scope>
</reference>
<keyword evidence="7" id="KW-0496">Mitochondrion</keyword>
<dbReference type="InterPro" id="IPR022533">
    <property type="entry name" value="Cox20"/>
</dbReference>
<sequence>WNKFLFGSKNKSLKLVTDFGVCDVCGNTGYYVAFKFRSFDVGFAGFMVTTLGSWFYCRMNNAKLRVQQRLIQEGIKNKVVYEGTVMDPTKKGKAEAPSGPS</sequence>
<accession>A0A3Q4H377</accession>